<dbReference type="AlphaFoldDB" id="A0A0M3JQZ7"/>
<keyword evidence="1" id="KW-0472">Membrane</keyword>
<dbReference type="Proteomes" id="UP000267096">
    <property type="component" value="Unassembled WGS sequence"/>
</dbReference>
<evidence type="ECO:0000256" key="1">
    <source>
        <dbReference type="SAM" id="Phobius"/>
    </source>
</evidence>
<dbReference type="OrthoDB" id="5841307at2759"/>
<feature type="transmembrane region" description="Helical" evidence="1">
    <location>
        <begin position="123"/>
        <end position="142"/>
    </location>
</feature>
<evidence type="ECO:0000313" key="3">
    <source>
        <dbReference type="Proteomes" id="UP000267096"/>
    </source>
</evidence>
<proteinExistence type="predicted"/>
<accession>A0A0M3JQZ7</accession>
<keyword evidence="1" id="KW-0812">Transmembrane</keyword>
<evidence type="ECO:0000313" key="2">
    <source>
        <dbReference type="EMBL" id="VDK41873.1"/>
    </source>
</evidence>
<dbReference type="EMBL" id="UYRR01030973">
    <property type="protein sequence ID" value="VDK41873.1"/>
    <property type="molecule type" value="Genomic_DNA"/>
</dbReference>
<reference evidence="4" key="1">
    <citation type="submission" date="2017-02" db="UniProtKB">
        <authorList>
            <consortium name="WormBaseParasite"/>
        </authorList>
    </citation>
    <scope>IDENTIFICATION</scope>
</reference>
<protein>
    <submittedName>
        <fullName evidence="4">t-SNARE coiled-coil homology domain-containing protein</fullName>
    </submittedName>
</protein>
<reference evidence="2 3" key="2">
    <citation type="submission" date="2018-11" db="EMBL/GenBank/DDBJ databases">
        <authorList>
            <consortium name="Pathogen Informatics"/>
        </authorList>
    </citation>
    <scope>NUCLEOTIDE SEQUENCE [LARGE SCALE GENOMIC DNA]</scope>
</reference>
<sequence>MQMAYYGDNPALYYRQYRDELNYVSFGESTVPNNNPQQTSSSSSYDINPNNASIDHVVSQVEHISGLINDLVISAKKRVDEVVERGQMSIAELNKRIAVGKSEVEDMIGIVERKTNNFPLTTLYVFLIVTLIILIALLLFLLSTGSSRALNRYYRIKKTKQQETI</sequence>
<gene>
    <name evidence="2" type="ORF">ASIM_LOCUS9850</name>
</gene>
<keyword evidence="3" id="KW-1185">Reference proteome</keyword>
<dbReference type="WBParaSite" id="ASIM_0001011901-mRNA-1">
    <property type="protein sequence ID" value="ASIM_0001011901-mRNA-1"/>
    <property type="gene ID" value="ASIM_0001011901"/>
</dbReference>
<evidence type="ECO:0000313" key="4">
    <source>
        <dbReference type="WBParaSite" id="ASIM_0001011901-mRNA-1"/>
    </source>
</evidence>
<organism evidence="4">
    <name type="scientific">Anisakis simplex</name>
    <name type="common">Herring worm</name>
    <dbReference type="NCBI Taxonomy" id="6269"/>
    <lineage>
        <taxon>Eukaryota</taxon>
        <taxon>Metazoa</taxon>
        <taxon>Ecdysozoa</taxon>
        <taxon>Nematoda</taxon>
        <taxon>Chromadorea</taxon>
        <taxon>Rhabditida</taxon>
        <taxon>Spirurina</taxon>
        <taxon>Ascaridomorpha</taxon>
        <taxon>Ascaridoidea</taxon>
        <taxon>Anisakidae</taxon>
        <taxon>Anisakis</taxon>
        <taxon>Anisakis simplex complex</taxon>
    </lineage>
</organism>
<name>A0A0M3JQZ7_ANISI</name>
<keyword evidence="1" id="KW-1133">Transmembrane helix</keyword>